<dbReference type="Gene3D" id="1.10.287.470">
    <property type="entry name" value="Helix hairpin bin"/>
    <property type="match status" value="1"/>
</dbReference>
<evidence type="ECO:0000313" key="6">
    <source>
        <dbReference type="EMBL" id="GAA0770229.1"/>
    </source>
</evidence>
<sequence length="437" mass="47211">MTAAELRTAGGPQSGAAMDRVVPISQHLRWLRRLAALCMALLVLWGASWLWQARSPGVSVRLADVDLGLVANGTFHDELSLSATVAPQQSVMLDTTEGGRVDAVLVADGTRVRRGDELLRLSNPQRELELMARSAEVAQQLANLSGLRAQWVASHALLQRELQQRSFELVRQEKAHARTVDLARQGFVSAAAAEDSADQLAQLRTMLAQQQADSEAEERTRSQSVTEMARAVEGLSRRLQLMRDDGALALRAPADGRLTGFAPQVGATMKAGDRLGRIDSADRFLLSAAVDEFYLGRVAVGLAAQVEMGERRWPMQVARIDPQVQNGRFRVELQFDASVPAAMQAQLSAGQTLAASVRLGRPAPALLLPDGAFYADTGGAWVFVVDAEGAQAERRAVRLGRRAAGQIEVLAGLAPGERVLTSSYRAFATAQALRLQR</sequence>
<organism evidence="6 7">
    <name type="scientific">Ideonella azotifigens</name>
    <dbReference type="NCBI Taxonomy" id="513160"/>
    <lineage>
        <taxon>Bacteria</taxon>
        <taxon>Pseudomonadati</taxon>
        <taxon>Pseudomonadota</taxon>
        <taxon>Betaproteobacteria</taxon>
        <taxon>Burkholderiales</taxon>
        <taxon>Sphaerotilaceae</taxon>
        <taxon>Ideonella</taxon>
    </lineage>
</organism>
<keyword evidence="4" id="KW-0812">Transmembrane</keyword>
<evidence type="ECO:0000256" key="1">
    <source>
        <dbReference type="ARBA" id="ARBA00004196"/>
    </source>
</evidence>
<keyword evidence="7" id="KW-1185">Reference proteome</keyword>
<evidence type="ECO:0000256" key="4">
    <source>
        <dbReference type="SAM" id="Phobius"/>
    </source>
</evidence>
<comment type="subcellular location">
    <subcellularLocation>
        <location evidence="1">Cell envelope</location>
    </subcellularLocation>
</comment>
<gene>
    <name evidence="6" type="ORF">GCM10009107_61830</name>
</gene>
<feature type="transmembrane region" description="Helical" evidence="4">
    <location>
        <begin position="34"/>
        <end position="51"/>
    </location>
</feature>
<keyword evidence="2 3" id="KW-0175">Coiled coil</keyword>
<proteinExistence type="predicted"/>
<dbReference type="InterPro" id="IPR050465">
    <property type="entry name" value="UPF0194_transport"/>
</dbReference>
<feature type="domain" description="Multidrug resistance protein MdtA-like C-terminal permuted SH3" evidence="5">
    <location>
        <begin position="365"/>
        <end position="422"/>
    </location>
</feature>
<evidence type="ECO:0000256" key="2">
    <source>
        <dbReference type="ARBA" id="ARBA00023054"/>
    </source>
</evidence>
<dbReference type="RefSeq" id="WP_170201037.1">
    <property type="nucleotide sequence ID" value="NZ_BAAAEW010000049.1"/>
</dbReference>
<protein>
    <submittedName>
        <fullName evidence="6">Efflux RND transporter periplasmic adaptor subunit</fullName>
    </submittedName>
</protein>
<name>A0ABN1KL97_9BURK</name>
<evidence type="ECO:0000259" key="5">
    <source>
        <dbReference type="Pfam" id="PF25967"/>
    </source>
</evidence>
<feature type="coiled-coil region" evidence="3">
    <location>
        <begin position="193"/>
        <end position="220"/>
    </location>
</feature>
<dbReference type="Gene3D" id="2.40.30.170">
    <property type="match status" value="1"/>
</dbReference>
<dbReference type="InterPro" id="IPR058627">
    <property type="entry name" value="MdtA-like_C"/>
</dbReference>
<dbReference type="PANTHER" id="PTHR32347">
    <property type="entry name" value="EFFLUX SYSTEM COMPONENT YKNX-RELATED"/>
    <property type="match status" value="1"/>
</dbReference>
<reference evidence="6 7" key="1">
    <citation type="journal article" date="2019" name="Int. J. Syst. Evol. Microbiol.">
        <title>The Global Catalogue of Microorganisms (GCM) 10K type strain sequencing project: providing services to taxonomists for standard genome sequencing and annotation.</title>
        <authorList>
            <consortium name="The Broad Institute Genomics Platform"/>
            <consortium name="The Broad Institute Genome Sequencing Center for Infectious Disease"/>
            <person name="Wu L."/>
            <person name="Ma J."/>
        </authorList>
    </citation>
    <scope>NUCLEOTIDE SEQUENCE [LARGE SCALE GENOMIC DNA]</scope>
    <source>
        <strain evidence="6 7">JCM 15503</strain>
    </source>
</reference>
<dbReference type="Proteomes" id="UP001500279">
    <property type="component" value="Unassembled WGS sequence"/>
</dbReference>
<dbReference type="Gene3D" id="2.40.50.100">
    <property type="match status" value="1"/>
</dbReference>
<keyword evidence="4" id="KW-1133">Transmembrane helix</keyword>
<keyword evidence="4" id="KW-0472">Membrane</keyword>
<comment type="caution">
    <text evidence="6">The sequence shown here is derived from an EMBL/GenBank/DDBJ whole genome shotgun (WGS) entry which is preliminary data.</text>
</comment>
<dbReference type="Pfam" id="PF25967">
    <property type="entry name" value="RND-MFP_C"/>
    <property type="match status" value="1"/>
</dbReference>
<dbReference type="PANTHER" id="PTHR32347:SF23">
    <property type="entry name" value="BLL5650 PROTEIN"/>
    <property type="match status" value="1"/>
</dbReference>
<dbReference type="Gene3D" id="2.40.420.20">
    <property type="match status" value="1"/>
</dbReference>
<accession>A0ABN1KL97</accession>
<evidence type="ECO:0000313" key="7">
    <source>
        <dbReference type="Proteomes" id="UP001500279"/>
    </source>
</evidence>
<dbReference type="EMBL" id="BAAAEW010000049">
    <property type="protein sequence ID" value="GAA0770229.1"/>
    <property type="molecule type" value="Genomic_DNA"/>
</dbReference>
<evidence type="ECO:0000256" key="3">
    <source>
        <dbReference type="SAM" id="Coils"/>
    </source>
</evidence>